<dbReference type="Proteomes" id="UP000622580">
    <property type="component" value="Unassembled WGS sequence"/>
</dbReference>
<organism evidence="1 2">
    <name type="scientific">Phenylobacterium glaciei</name>
    <dbReference type="NCBI Taxonomy" id="2803784"/>
    <lineage>
        <taxon>Bacteria</taxon>
        <taxon>Pseudomonadati</taxon>
        <taxon>Pseudomonadota</taxon>
        <taxon>Alphaproteobacteria</taxon>
        <taxon>Caulobacterales</taxon>
        <taxon>Caulobacteraceae</taxon>
        <taxon>Phenylobacterium</taxon>
    </lineage>
</organism>
<reference evidence="1" key="1">
    <citation type="submission" date="2021-04" db="EMBL/GenBank/DDBJ databases">
        <title>Draft genome assembly of strain Phenylobacterium sp. 20VBR1 using MiniION and Illumina platforms.</title>
        <authorList>
            <person name="Thomas F.A."/>
            <person name="Krishnan K.P."/>
            <person name="Sinha R.K."/>
        </authorList>
    </citation>
    <scope>NUCLEOTIDE SEQUENCE</scope>
    <source>
        <strain evidence="1">20VBR1</strain>
    </source>
</reference>
<evidence type="ECO:0008006" key="3">
    <source>
        <dbReference type="Google" id="ProtNLM"/>
    </source>
</evidence>
<protein>
    <recommendedName>
        <fullName evidence="3">DUF115 domain-containing protein</fullName>
    </recommendedName>
</protein>
<evidence type="ECO:0000313" key="2">
    <source>
        <dbReference type="Proteomes" id="UP000622580"/>
    </source>
</evidence>
<name>A0A941CYX1_9CAUL</name>
<keyword evidence="2" id="KW-1185">Reference proteome</keyword>
<comment type="caution">
    <text evidence="1">The sequence shown here is derived from an EMBL/GenBank/DDBJ whole genome shotgun (WGS) entry which is preliminary data.</text>
</comment>
<sequence>MNAPKHIQAAGRRLNPYLVAAYYVRERLKWDLNPESLRSRRLLGTHRNRYLGQKAVICCNGPSLNLVDFDLLKDTFCIGLNKINLLYDRSSFRASAIVAVNKLVIEQNSEFFNSTETPLYISHVGRSFVKSRPNVAFLHSMSIGSFFAEDISMTVNESATVTVTALQVAYHLGFREVALVGADHSFAQKAPPNTTVVSDGPDQNHFDPNYFGKGVSWQTADLAQSEVGYGVARDIFAAAGGSVVNATAGGHLETFERAELRKFLES</sequence>
<gene>
    <name evidence="1" type="ORF">JKL49_07465</name>
</gene>
<dbReference type="Gene3D" id="3.90.1480.10">
    <property type="entry name" value="Alpha-2,3-sialyltransferase"/>
    <property type="match status" value="1"/>
</dbReference>
<dbReference type="RefSeq" id="WP_215339496.1">
    <property type="nucleotide sequence ID" value="NZ_JAGSGD010000001.1"/>
</dbReference>
<accession>A0A941CYX1</accession>
<dbReference type="EMBL" id="JAGSGD010000001">
    <property type="protein sequence ID" value="MBR7619225.1"/>
    <property type="molecule type" value="Genomic_DNA"/>
</dbReference>
<evidence type="ECO:0000313" key="1">
    <source>
        <dbReference type="EMBL" id="MBR7619225.1"/>
    </source>
</evidence>
<dbReference type="AlphaFoldDB" id="A0A941CYX1"/>
<proteinExistence type="predicted"/>